<keyword evidence="1" id="KW-0472">Membrane</keyword>
<accession>A0A7R9AGY5</accession>
<feature type="transmembrane region" description="Helical" evidence="1">
    <location>
        <begin position="126"/>
        <end position="147"/>
    </location>
</feature>
<proteinExistence type="predicted"/>
<name>A0A7R9AGY5_9CRUS</name>
<sequence>MNTNALGKSSAVFKYGEIIFGLLALSLFRAAYGSLFSELSSGYGRASASEEGLNKDLVIHGTLVGLFLSTLIFPFALLYGHKTGSMEIIHGGVSALFYLATGGLLLKDFTQGNAEFRMKFEKMMIASGAFCIILALVFLADVFYVAVKGRKDND</sequence>
<gene>
    <name evidence="2" type="ORF">DSTB1V02_LOCUS13787</name>
</gene>
<dbReference type="AlphaFoldDB" id="A0A7R9AGY5"/>
<evidence type="ECO:0000313" key="2">
    <source>
        <dbReference type="EMBL" id="CAD7254041.1"/>
    </source>
</evidence>
<feature type="transmembrane region" description="Helical" evidence="1">
    <location>
        <begin position="88"/>
        <end position="106"/>
    </location>
</feature>
<evidence type="ECO:0000256" key="1">
    <source>
        <dbReference type="SAM" id="Phobius"/>
    </source>
</evidence>
<keyword evidence="1" id="KW-1133">Transmembrane helix</keyword>
<protein>
    <submittedName>
        <fullName evidence="2">Uncharacterized protein</fullName>
    </submittedName>
</protein>
<feature type="transmembrane region" description="Helical" evidence="1">
    <location>
        <begin position="57"/>
        <end position="79"/>
    </location>
</feature>
<dbReference type="Proteomes" id="UP000677054">
    <property type="component" value="Unassembled WGS sequence"/>
</dbReference>
<reference evidence="2" key="1">
    <citation type="submission" date="2020-11" db="EMBL/GenBank/DDBJ databases">
        <authorList>
            <person name="Tran Van P."/>
        </authorList>
    </citation>
    <scope>NUCLEOTIDE SEQUENCE</scope>
</reference>
<evidence type="ECO:0000313" key="3">
    <source>
        <dbReference type="Proteomes" id="UP000677054"/>
    </source>
</evidence>
<keyword evidence="3" id="KW-1185">Reference proteome</keyword>
<keyword evidence="1" id="KW-0812">Transmembrane</keyword>
<organism evidence="2">
    <name type="scientific">Darwinula stevensoni</name>
    <dbReference type="NCBI Taxonomy" id="69355"/>
    <lineage>
        <taxon>Eukaryota</taxon>
        <taxon>Metazoa</taxon>
        <taxon>Ecdysozoa</taxon>
        <taxon>Arthropoda</taxon>
        <taxon>Crustacea</taxon>
        <taxon>Oligostraca</taxon>
        <taxon>Ostracoda</taxon>
        <taxon>Podocopa</taxon>
        <taxon>Podocopida</taxon>
        <taxon>Darwinulocopina</taxon>
        <taxon>Darwinuloidea</taxon>
        <taxon>Darwinulidae</taxon>
        <taxon>Darwinula</taxon>
    </lineage>
</organism>
<dbReference type="EMBL" id="CAJPEV010007583">
    <property type="protein sequence ID" value="CAG0904833.1"/>
    <property type="molecule type" value="Genomic_DNA"/>
</dbReference>
<dbReference type="EMBL" id="LR907100">
    <property type="protein sequence ID" value="CAD7254041.1"/>
    <property type="molecule type" value="Genomic_DNA"/>
</dbReference>